<accession>T1I490</accession>
<name>T1I490_RHOPR</name>
<evidence type="ECO:0000313" key="1">
    <source>
        <dbReference type="EnsemblMetazoa" id="RPRC011109-PA"/>
    </source>
</evidence>
<dbReference type="VEuPathDB" id="VectorBase:RPRC011109"/>
<dbReference type="EMBL" id="ACPB03025107">
    <property type="status" value="NOT_ANNOTATED_CDS"/>
    <property type="molecule type" value="Genomic_DNA"/>
</dbReference>
<dbReference type="AlphaFoldDB" id="T1I490"/>
<organism evidence="1 2">
    <name type="scientific">Rhodnius prolixus</name>
    <name type="common">Triatomid bug</name>
    <dbReference type="NCBI Taxonomy" id="13249"/>
    <lineage>
        <taxon>Eukaryota</taxon>
        <taxon>Metazoa</taxon>
        <taxon>Ecdysozoa</taxon>
        <taxon>Arthropoda</taxon>
        <taxon>Hexapoda</taxon>
        <taxon>Insecta</taxon>
        <taxon>Pterygota</taxon>
        <taxon>Neoptera</taxon>
        <taxon>Paraneoptera</taxon>
        <taxon>Hemiptera</taxon>
        <taxon>Heteroptera</taxon>
        <taxon>Panheteroptera</taxon>
        <taxon>Cimicomorpha</taxon>
        <taxon>Reduviidae</taxon>
        <taxon>Triatominae</taxon>
        <taxon>Rhodnius</taxon>
    </lineage>
</organism>
<reference evidence="1" key="1">
    <citation type="submission" date="2015-05" db="UniProtKB">
        <authorList>
            <consortium name="EnsemblMetazoa"/>
        </authorList>
    </citation>
    <scope>IDENTIFICATION</scope>
</reference>
<keyword evidence="2" id="KW-1185">Reference proteome</keyword>
<sequence>MSGNNQRMSALGCTLDVAKSQNSNLHYHINLER</sequence>
<dbReference type="EnsemblMetazoa" id="RPRC011109-RA">
    <property type="protein sequence ID" value="RPRC011109-PA"/>
    <property type="gene ID" value="RPRC011109"/>
</dbReference>
<protein>
    <submittedName>
        <fullName evidence="1">Uncharacterized protein</fullName>
    </submittedName>
</protein>
<evidence type="ECO:0000313" key="2">
    <source>
        <dbReference type="Proteomes" id="UP000015103"/>
    </source>
</evidence>
<dbReference type="InParanoid" id="T1I490"/>
<proteinExistence type="predicted"/>
<dbReference type="HOGENOM" id="CLU_3385302_0_0_1"/>
<dbReference type="Proteomes" id="UP000015103">
    <property type="component" value="Unassembled WGS sequence"/>
</dbReference>